<dbReference type="InterPro" id="IPR018376">
    <property type="entry name" value="Enoyl-CoA_hyd/isom_CS"/>
</dbReference>
<dbReference type="CDD" id="cd06558">
    <property type="entry name" value="crotonase-like"/>
    <property type="match status" value="1"/>
</dbReference>
<protein>
    <recommendedName>
        <fullName evidence="6">short-chain-enoyl-CoA hydratase</fullName>
        <ecNumber evidence="6">4.2.1.150</ecNumber>
    </recommendedName>
</protein>
<keyword evidence="8" id="KW-0175">Coiled coil</keyword>
<dbReference type="EC" id="4.2.1.150" evidence="6"/>
<dbReference type="RefSeq" id="WP_070372596.1">
    <property type="nucleotide sequence ID" value="NZ_LKEU01000044.1"/>
</dbReference>
<reference evidence="9 10" key="1">
    <citation type="submission" date="2015-09" db="EMBL/GenBank/DDBJ databases">
        <title>Genome sequence of Acetobacterium wieringae DSM 1911.</title>
        <authorList>
            <person name="Poehlein A."/>
            <person name="Bengelsdorf F.R."/>
            <person name="Schiel-Bengelsdorf B."/>
            <person name="Duerre P."/>
            <person name="Daniel R."/>
        </authorList>
    </citation>
    <scope>NUCLEOTIDE SEQUENCE [LARGE SCALE GENOMIC DNA]</scope>
    <source>
        <strain evidence="9 10">DSM 1911</strain>
    </source>
</reference>
<dbReference type="Gene3D" id="3.90.226.10">
    <property type="entry name" value="2-enoyl-CoA Hydratase, Chain A, domain 1"/>
    <property type="match status" value="1"/>
</dbReference>
<name>A0A1F2PDN8_9FIRM</name>
<proteinExistence type="inferred from homology"/>
<dbReference type="InterPro" id="IPR029045">
    <property type="entry name" value="ClpP/crotonase-like_dom_sf"/>
</dbReference>
<dbReference type="AlphaFoldDB" id="A0A1F2PDN8"/>
<evidence type="ECO:0000256" key="3">
    <source>
        <dbReference type="ARBA" id="ARBA00011881"/>
    </source>
</evidence>
<dbReference type="STRING" id="52694.ACWI_33490"/>
<accession>A0A1F2PDN8</accession>
<dbReference type="SUPFAM" id="SSF52096">
    <property type="entry name" value="ClpP/crotonase"/>
    <property type="match status" value="1"/>
</dbReference>
<evidence type="ECO:0000313" key="10">
    <source>
        <dbReference type="Proteomes" id="UP000176244"/>
    </source>
</evidence>
<evidence type="ECO:0000256" key="5">
    <source>
        <dbReference type="ARBA" id="ARBA00050624"/>
    </source>
</evidence>
<gene>
    <name evidence="9" type="primary">echA8</name>
    <name evidence="9" type="ORF">ACWI_33490</name>
</gene>
<dbReference type="FunFam" id="3.90.226.10:FF:000009">
    <property type="entry name" value="Carnitinyl-CoA dehydratase"/>
    <property type="match status" value="1"/>
</dbReference>
<dbReference type="InterPro" id="IPR014748">
    <property type="entry name" value="Enoyl-CoA_hydra_C"/>
</dbReference>
<dbReference type="GO" id="GO:0018812">
    <property type="term" value="F:3-hydroxyacyl-CoA dehydratase activity"/>
    <property type="evidence" value="ECO:0007669"/>
    <property type="project" value="UniProtKB-EC"/>
</dbReference>
<evidence type="ECO:0000256" key="7">
    <source>
        <dbReference type="RuleBase" id="RU003707"/>
    </source>
</evidence>
<dbReference type="InterPro" id="IPR001753">
    <property type="entry name" value="Enoyl-CoA_hydra/iso"/>
</dbReference>
<dbReference type="EMBL" id="LKEU01000044">
    <property type="protein sequence ID" value="OFV69155.1"/>
    <property type="molecule type" value="Genomic_DNA"/>
</dbReference>
<dbReference type="Gene3D" id="1.10.12.10">
    <property type="entry name" value="Lyase 2-enoyl-coa Hydratase, Chain A, domain 2"/>
    <property type="match status" value="1"/>
</dbReference>
<dbReference type="Pfam" id="PF00378">
    <property type="entry name" value="ECH_1"/>
    <property type="match status" value="1"/>
</dbReference>
<evidence type="ECO:0000256" key="2">
    <source>
        <dbReference type="ARBA" id="ARBA00005254"/>
    </source>
</evidence>
<dbReference type="OrthoDB" id="9775794at2"/>
<dbReference type="Proteomes" id="UP000176244">
    <property type="component" value="Unassembled WGS sequence"/>
</dbReference>
<sequence>MEESNITVVKENGIATIRINRPKFLNALNSTISKEILNELEKIKLDSSIRVLIVTGTGRSFVAGADVKEMSDFPPRKAREFCTVAIDINNELESMPIPTIAAINGLALGGGLELALACDFRVGGSRTLLALPEVGLGIIPGAHGCARITSIIGPSKAKQLIMLNEKIPGKLAYEIGLINWYVTGNATLDEEVTSAQTALIAQKSCEENKVLLKQAEDRARSAEKVADAAEAEAIYTKAMDIAQLLKSKPKCALAAAKAVINTAANESIRAGKTAETAEFSLLFDTDDQKEGMSAMLEKRVAVFTNN</sequence>
<comment type="caution">
    <text evidence="9">The sequence shown here is derived from an EMBL/GenBank/DDBJ whole genome shotgun (WGS) entry which is preliminary data.</text>
</comment>
<organism evidence="9 10">
    <name type="scientific">Acetobacterium wieringae</name>
    <dbReference type="NCBI Taxonomy" id="52694"/>
    <lineage>
        <taxon>Bacteria</taxon>
        <taxon>Bacillati</taxon>
        <taxon>Bacillota</taxon>
        <taxon>Clostridia</taxon>
        <taxon>Eubacteriales</taxon>
        <taxon>Eubacteriaceae</taxon>
        <taxon>Acetobacterium</taxon>
    </lineage>
</organism>
<feature type="coiled-coil region" evidence="8">
    <location>
        <begin position="205"/>
        <end position="232"/>
    </location>
</feature>
<dbReference type="PANTHER" id="PTHR11941:SF54">
    <property type="entry name" value="ENOYL-COA HYDRATASE, MITOCHONDRIAL"/>
    <property type="match status" value="1"/>
</dbReference>
<dbReference type="PROSITE" id="PS00166">
    <property type="entry name" value="ENOYL_COA_HYDRATASE"/>
    <property type="match status" value="1"/>
</dbReference>
<comment type="similarity">
    <text evidence="2 7">Belongs to the enoyl-CoA hydratase/isomerase family.</text>
</comment>
<dbReference type="GO" id="GO:0006635">
    <property type="term" value="P:fatty acid beta-oxidation"/>
    <property type="evidence" value="ECO:0007669"/>
    <property type="project" value="TreeGrafter"/>
</dbReference>
<evidence type="ECO:0000256" key="8">
    <source>
        <dbReference type="SAM" id="Coils"/>
    </source>
</evidence>
<evidence type="ECO:0000256" key="1">
    <source>
        <dbReference type="ARBA" id="ARBA00005086"/>
    </source>
</evidence>
<keyword evidence="4 9" id="KW-0456">Lyase</keyword>
<comment type="subunit">
    <text evidence="3">Homotetramer.</text>
</comment>
<evidence type="ECO:0000313" key="9">
    <source>
        <dbReference type="EMBL" id="OFV69155.1"/>
    </source>
</evidence>
<dbReference type="FunFam" id="1.10.12.10:FF:000001">
    <property type="entry name" value="Probable enoyl-CoA hydratase, mitochondrial"/>
    <property type="match status" value="1"/>
</dbReference>
<dbReference type="PANTHER" id="PTHR11941">
    <property type="entry name" value="ENOYL-COA HYDRATASE-RELATED"/>
    <property type="match status" value="1"/>
</dbReference>
<comment type="pathway">
    <text evidence="1">Lipid metabolism; butanoate metabolism.</text>
</comment>
<evidence type="ECO:0000256" key="4">
    <source>
        <dbReference type="ARBA" id="ARBA00023239"/>
    </source>
</evidence>
<comment type="catalytic activity">
    <reaction evidence="5">
        <text>a short-chain (3S)-3-hydroxyacyl-CoA = a short-chain (2E)-enoyl-CoA + H2O</text>
        <dbReference type="Rhea" id="RHEA:52664"/>
        <dbReference type="ChEBI" id="CHEBI:15377"/>
        <dbReference type="ChEBI" id="CHEBI:87488"/>
        <dbReference type="ChEBI" id="CHEBI:136760"/>
        <dbReference type="EC" id="4.2.1.150"/>
    </reaction>
</comment>
<evidence type="ECO:0000256" key="6">
    <source>
        <dbReference type="ARBA" id="ARBA00067035"/>
    </source>
</evidence>